<dbReference type="Pfam" id="PF00218">
    <property type="entry name" value="IGPS"/>
    <property type="match status" value="1"/>
</dbReference>
<gene>
    <name evidence="10" type="ORF">RchiOBHm_Chr2g0155751</name>
</gene>
<dbReference type="NCBIfam" id="NF001372">
    <property type="entry name" value="PRK00278.1-4"/>
    <property type="match status" value="1"/>
</dbReference>
<accession>A0A2P6S1A6</accession>
<evidence type="ECO:0000256" key="3">
    <source>
        <dbReference type="ARBA" id="ARBA00012362"/>
    </source>
</evidence>
<evidence type="ECO:0000256" key="1">
    <source>
        <dbReference type="ARBA" id="ARBA00001633"/>
    </source>
</evidence>
<keyword evidence="7" id="KW-0057">Aromatic amino acid biosynthesis</keyword>
<keyword evidence="6" id="KW-0822">Tryptophan biosynthesis</keyword>
<dbReference type="Gene3D" id="3.20.20.70">
    <property type="entry name" value="Aldolase class I"/>
    <property type="match status" value="1"/>
</dbReference>
<dbReference type="GO" id="GO:0000162">
    <property type="term" value="P:L-tryptophan biosynthetic process"/>
    <property type="evidence" value="ECO:0007669"/>
    <property type="project" value="UniProtKB-UniPathway"/>
</dbReference>
<dbReference type="AlphaFoldDB" id="A0A2P6S1A6"/>
<keyword evidence="4" id="KW-0028">Amino-acid biosynthesis</keyword>
<dbReference type="STRING" id="74649.A0A2P6S1A6"/>
<protein>
    <recommendedName>
        <fullName evidence="3">indole-3-glycerol-phosphate synthase</fullName>
        <ecNumber evidence="3">4.1.1.48</ecNumber>
    </recommendedName>
</protein>
<dbReference type="UniPathway" id="UPA00035">
    <property type="reaction ID" value="UER00043"/>
</dbReference>
<dbReference type="InterPro" id="IPR045186">
    <property type="entry name" value="Indole-3-glycerol_P_synth"/>
</dbReference>
<evidence type="ECO:0000256" key="4">
    <source>
        <dbReference type="ARBA" id="ARBA00022605"/>
    </source>
</evidence>
<dbReference type="InterPro" id="IPR013798">
    <property type="entry name" value="Indole-3-glycerol_P_synth_dom"/>
</dbReference>
<dbReference type="CDD" id="cd00331">
    <property type="entry name" value="IGPS"/>
    <property type="match status" value="1"/>
</dbReference>
<dbReference type="EC" id="4.1.1.48" evidence="3"/>
<dbReference type="FunFam" id="3.20.20.70:FF:000146">
    <property type="entry name" value="Indole-3-glycerol phosphate synthase chloroplastic"/>
    <property type="match status" value="1"/>
</dbReference>
<evidence type="ECO:0000313" key="11">
    <source>
        <dbReference type="Proteomes" id="UP000238479"/>
    </source>
</evidence>
<reference evidence="10 11" key="1">
    <citation type="journal article" date="2018" name="Nat. Genet.">
        <title>The Rosa genome provides new insights in the design of modern roses.</title>
        <authorList>
            <person name="Bendahmane M."/>
        </authorList>
    </citation>
    <scope>NUCLEOTIDE SEQUENCE [LARGE SCALE GENOMIC DNA]</scope>
    <source>
        <strain evidence="11">cv. Old Blush</strain>
    </source>
</reference>
<dbReference type="Gramene" id="PRQ52462">
    <property type="protein sequence ID" value="PRQ52462"/>
    <property type="gene ID" value="RchiOBHm_Chr2g0155751"/>
</dbReference>
<dbReference type="PANTHER" id="PTHR22854:SF2">
    <property type="entry name" value="INDOLE-3-GLYCEROL-PHOSPHATE SYNTHASE"/>
    <property type="match status" value="1"/>
</dbReference>
<dbReference type="OrthoDB" id="524799at2759"/>
<sequence length="379" mass="42083">MEGLASFRSLPCFTCRPKRSISATRPNSLSLPSSTIVRAQQVAMGSESEPVKDELKIKEWEVGMFHNEVAAAQGIKIRRRPPTGPPKHYVGPFEFRLENEGNTPRNILEEIIWHKDTEVARWREKKPLHSLLKDLQKAPPVRDFVGALRAANERTGLPGLIAEVKKASPSRGVLREDFDPVEIAQAYESGGAACLSVLADEKYFQGSYENMAAIRNAGVQCPLLCKEFIVDAWQIYYARSKGADAILLIAAVLPDLDIGYMIKICKKLKMATLVEVHDEKEMDRVLGIEGVEFIGINNRNLETFEVDTSNTKKLLEGKRGEVIRERDIIVVGESGLFNPDDIAYVQKAGVKAILVGESIVKQSDPKKGIAQLFGRNISV</sequence>
<evidence type="ECO:0000256" key="7">
    <source>
        <dbReference type="ARBA" id="ARBA00023141"/>
    </source>
</evidence>
<dbReference type="OMA" id="GMFHNEV"/>
<dbReference type="HAMAP" id="MF_00134_B">
    <property type="entry name" value="IGPS_B"/>
    <property type="match status" value="1"/>
</dbReference>
<dbReference type="GO" id="GO:0004425">
    <property type="term" value="F:indole-3-glycerol-phosphate synthase activity"/>
    <property type="evidence" value="ECO:0007669"/>
    <property type="project" value="UniProtKB-EC"/>
</dbReference>
<feature type="domain" description="Indole-3-glycerol phosphate synthase" evidence="9">
    <location>
        <begin position="108"/>
        <end position="372"/>
    </location>
</feature>
<dbReference type="GO" id="GO:0004640">
    <property type="term" value="F:phosphoribosylanthranilate isomerase activity"/>
    <property type="evidence" value="ECO:0007669"/>
    <property type="project" value="TreeGrafter"/>
</dbReference>
<dbReference type="NCBIfam" id="NF001377">
    <property type="entry name" value="PRK00278.2-4"/>
    <property type="match status" value="1"/>
</dbReference>
<evidence type="ECO:0000259" key="9">
    <source>
        <dbReference type="Pfam" id="PF00218"/>
    </source>
</evidence>
<proteinExistence type="inferred from homology"/>
<dbReference type="InterPro" id="IPR013785">
    <property type="entry name" value="Aldolase_TIM"/>
</dbReference>
<name>A0A2P6S1A6_ROSCH</name>
<dbReference type="Proteomes" id="UP000238479">
    <property type="component" value="Chromosome 2"/>
</dbReference>
<dbReference type="PROSITE" id="PS00614">
    <property type="entry name" value="IGPS"/>
    <property type="match status" value="1"/>
</dbReference>
<keyword evidence="8 10" id="KW-0456">Lyase</keyword>
<evidence type="ECO:0000256" key="8">
    <source>
        <dbReference type="ARBA" id="ARBA00023239"/>
    </source>
</evidence>
<dbReference type="SUPFAM" id="SSF51366">
    <property type="entry name" value="Ribulose-phoshate binding barrel"/>
    <property type="match status" value="1"/>
</dbReference>
<dbReference type="PANTHER" id="PTHR22854">
    <property type="entry name" value="TRYPTOPHAN BIOSYNTHESIS PROTEIN"/>
    <property type="match status" value="1"/>
</dbReference>
<keyword evidence="11" id="KW-1185">Reference proteome</keyword>
<comment type="pathway">
    <text evidence="2">Amino-acid biosynthesis; L-tryptophan biosynthesis; L-tryptophan from chorismate: step 4/5.</text>
</comment>
<organism evidence="10 11">
    <name type="scientific">Rosa chinensis</name>
    <name type="common">China rose</name>
    <dbReference type="NCBI Taxonomy" id="74649"/>
    <lineage>
        <taxon>Eukaryota</taxon>
        <taxon>Viridiplantae</taxon>
        <taxon>Streptophyta</taxon>
        <taxon>Embryophyta</taxon>
        <taxon>Tracheophyta</taxon>
        <taxon>Spermatophyta</taxon>
        <taxon>Magnoliopsida</taxon>
        <taxon>eudicotyledons</taxon>
        <taxon>Gunneridae</taxon>
        <taxon>Pentapetalae</taxon>
        <taxon>rosids</taxon>
        <taxon>fabids</taxon>
        <taxon>Rosales</taxon>
        <taxon>Rosaceae</taxon>
        <taxon>Rosoideae</taxon>
        <taxon>Rosoideae incertae sedis</taxon>
        <taxon>Rosa</taxon>
    </lineage>
</organism>
<evidence type="ECO:0000256" key="2">
    <source>
        <dbReference type="ARBA" id="ARBA00004696"/>
    </source>
</evidence>
<evidence type="ECO:0000256" key="6">
    <source>
        <dbReference type="ARBA" id="ARBA00022822"/>
    </source>
</evidence>
<dbReference type="EMBL" id="PDCK01000040">
    <property type="protein sequence ID" value="PRQ52462.1"/>
    <property type="molecule type" value="Genomic_DNA"/>
</dbReference>
<comment type="caution">
    <text evidence="10">The sequence shown here is derived from an EMBL/GenBank/DDBJ whole genome shotgun (WGS) entry which is preliminary data.</text>
</comment>
<keyword evidence="5" id="KW-0210">Decarboxylase</keyword>
<dbReference type="InterPro" id="IPR011060">
    <property type="entry name" value="RibuloseP-bd_barrel"/>
</dbReference>
<evidence type="ECO:0000256" key="5">
    <source>
        <dbReference type="ARBA" id="ARBA00022793"/>
    </source>
</evidence>
<evidence type="ECO:0000313" key="10">
    <source>
        <dbReference type="EMBL" id="PRQ52462.1"/>
    </source>
</evidence>
<dbReference type="InterPro" id="IPR001468">
    <property type="entry name" value="Indole-3-GlycerolPSynthase_CS"/>
</dbReference>
<comment type="catalytic activity">
    <reaction evidence="1">
        <text>1-(2-carboxyphenylamino)-1-deoxy-D-ribulose 5-phosphate + H(+) = (1S,2R)-1-C-(indol-3-yl)glycerol 3-phosphate + CO2 + H2O</text>
        <dbReference type="Rhea" id="RHEA:23476"/>
        <dbReference type="ChEBI" id="CHEBI:15377"/>
        <dbReference type="ChEBI" id="CHEBI:15378"/>
        <dbReference type="ChEBI" id="CHEBI:16526"/>
        <dbReference type="ChEBI" id="CHEBI:58613"/>
        <dbReference type="ChEBI" id="CHEBI:58866"/>
        <dbReference type="EC" id="4.1.1.48"/>
    </reaction>
</comment>